<protein>
    <submittedName>
        <fullName evidence="1">Uncharacterized protein</fullName>
    </submittedName>
</protein>
<reference evidence="1 2" key="1">
    <citation type="submission" date="2019-08" db="EMBL/GenBank/DDBJ databases">
        <title>Genome of Luteibaculum oceani JCM 18817.</title>
        <authorList>
            <person name="Bowman J.P."/>
        </authorList>
    </citation>
    <scope>NUCLEOTIDE SEQUENCE [LARGE SCALE GENOMIC DNA]</scope>
    <source>
        <strain evidence="1 2">JCM 18817</strain>
    </source>
</reference>
<keyword evidence="2" id="KW-1185">Reference proteome</keyword>
<proteinExistence type="predicted"/>
<gene>
    <name evidence="1" type="ORF">FRX97_01540</name>
</gene>
<organism evidence="1 2">
    <name type="scientific">Luteibaculum oceani</name>
    <dbReference type="NCBI Taxonomy" id="1294296"/>
    <lineage>
        <taxon>Bacteria</taxon>
        <taxon>Pseudomonadati</taxon>
        <taxon>Bacteroidota</taxon>
        <taxon>Flavobacteriia</taxon>
        <taxon>Flavobacteriales</taxon>
        <taxon>Luteibaculaceae</taxon>
        <taxon>Luteibaculum</taxon>
    </lineage>
</organism>
<comment type="caution">
    <text evidence="1">The sequence shown here is derived from an EMBL/GenBank/DDBJ whole genome shotgun (WGS) entry which is preliminary data.</text>
</comment>
<dbReference type="AlphaFoldDB" id="A0A5C6VKS8"/>
<evidence type="ECO:0000313" key="1">
    <source>
        <dbReference type="EMBL" id="TXC85334.1"/>
    </source>
</evidence>
<sequence>MENSRQNISDLVSFPVIIHQTKNSFYIKVGDDNSRPEDFDLIIEDGHLTIASNQSAPKQRHLFLHTVNGKNVANIPEYDKPRARAISWFANSLRVVKSVFFTF</sequence>
<accession>A0A5C6VKS8</accession>
<name>A0A5C6VKS8_9FLAO</name>
<dbReference type="Proteomes" id="UP000321168">
    <property type="component" value="Unassembled WGS sequence"/>
</dbReference>
<dbReference type="EMBL" id="VORB01000001">
    <property type="protein sequence ID" value="TXC85334.1"/>
    <property type="molecule type" value="Genomic_DNA"/>
</dbReference>
<dbReference type="RefSeq" id="WP_147012669.1">
    <property type="nucleotide sequence ID" value="NZ_VORB01000001.1"/>
</dbReference>
<evidence type="ECO:0000313" key="2">
    <source>
        <dbReference type="Proteomes" id="UP000321168"/>
    </source>
</evidence>